<accession>A0A3P8AHN0</accession>
<reference evidence="2 3" key="1">
    <citation type="submission" date="2018-11" db="EMBL/GenBank/DDBJ databases">
        <authorList>
            <consortium name="Pathogen Informatics"/>
        </authorList>
    </citation>
    <scope>NUCLEOTIDE SEQUENCE [LARGE SCALE GENOMIC DNA]</scope>
</reference>
<gene>
    <name evidence="2" type="ORF">HPBE_LOCUS5262</name>
</gene>
<protein>
    <submittedName>
        <fullName evidence="2 4">Uncharacterized protein</fullName>
    </submittedName>
</protein>
<sequence length="122" mass="13333">MTSSCLIAFTTNNRVDDAQRLLSVERLSECMDASAAMNSRLLLYDFSEMTPVGESLAYCCTSGISVVEHARSEPAKRAKNSGHPRQLSPARHVAGVRSTLPAAEFEDFVCSTCQQRSSQTEN</sequence>
<proteinExistence type="predicted"/>
<evidence type="ECO:0000256" key="1">
    <source>
        <dbReference type="SAM" id="MobiDB-lite"/>
    </source>
</evidence>
<dbReference type="WBParaSite" id="HPBE_0000526101-mRNA-1">
    <property type="protein sequence ID" value="HPBE_0000526101-mRNA-1"/>
    <property type="gene ID" value="HPBE_0000526101"/>
</dbReference>
<organism evidence="3 4">
    <name type="scientific">Heligmosomoides polygyrus</name>
    <name type="common">Parasitic roundworm</name>
    <dbReference type="NCBI Taxonomy" id="6339"/>
    <lineage>
        <taxon>Eukaryota</taxon>
        <taxon>Metazoa</taxon>
        <taxon>Ecdysozoa</taxon>
        <taxon>Nematoda</taxon>
        <taxon>Chromadorea</taxon>
        <taxon>Rhabditida</taxon>
        <taxon>Rhabditina</taxon>
        <taxon>Rhabditomorpha</taxon>
        <taxon>Strongyloidea</taxon>
        <taxon>Heligmosomidae</taxon>
        <taxon>Heligmosomoides</taxon>
    </lineage>
</organism>
<dbReference type="EMBL" id="UZAH01025440">
    <property type="protein sequence ID" value="VDO63948.1"/>
    <property type="molecule type" value="Genomic_DNA"/>
</dbReference>
<evidence type="ECO:0000313" key="4">
    <source>
        <dbReference type="WBParaSite" id="HPBE_0000526101-mRNA-1"/>
    </source>
</evidence>
<dbReference type="Proteomes" id="UP000050761">
    <property type="component" value="Unassembled WGS sequence"/>
</dbReference>
<name>A0A183FFG7_HELPZ</name>
<keyword evidence="3" id="KW-1185">Reference proteome</keyword>
<evidence type="ECO:0000313" key="3">
    <source>
        <dbReference type="Proteomes" id="UP000050761"/>
    </source>
</evidence>
<dbReference type="AlphaFoldDB" id="A0A183FFG7"/>
<reference evidence="4" key="2">
    <citation type="submission" date="2019-09" db="UniProtKB">
        <authorList>
            <consortium name="WormBaseParasite"/>
        </authorList>
    </citation>
    <scope>IDENTIFICATION</scope>
</reference>
<accession>A0A183FFG7</accession>
<feature type="region of interest" description="Disordered" evidence="1">
    <location>
        <begin position="72"/>
        <end position="92"/>
    </location>
</feature>
<evidence type="ECO:0000313" key="2">
    <source>
        <dbReference type="EMBL" id="VDO63948.1"/>
    </source>
</evidence>